<feature type="region of interest" description="Disordered" evidence="1">
    <location>
        <begin position="36"/>
        <end position="62"/>
    </location>
</feature>
<protein>
    <submittedName>
        <fullName evidence="3">FBP domain-containing protein</fullName>
    </submittedName>
</protein>
<dbReference type="EMBL" id="JAVFCB010000003">
    <property type="protein sequence ID" value="MDQ4213762.1"/>
    <property type="molecule type" value="Genomic_DNA"/>
</dbReference>
<dbReference type="Pfam" id="PF16571">
    <property type="entry name" value="FBP_C"/>
    <property type="match status" value="1"/>
</dbReference>
<comment type="caution">
    <text evidence="3">The sequence shown here is derived from an EMBL/GenBank/DDBJ whole genome shotgun (WGS) entry which is preliminary data.</text>
</comment>
<dbReference type="Proteomes" id="UP001230289">
    <property type="component" value="Unassembled WGS sequence"/>
</dbReference>
<evidence type="ECO:0000313" key="3">
    <source>
        <dbReference type="EMBL" id="MDQ4213762.1"/>
    </source>
</evidence>
<dbReference type="RefSeq" id="WP_308488698.1">
    <property type="nucleotide sequence ID" value="NZ_JAVFCB010000003.1"/>
</dbReference>
<organism evidence="3 4">
    <name type="scientific">Microbacterium capsulatum</name>
    <dbReference type="NCBI Taxonomy" id="3041921"/>
    <lineage>
        <taxon>Bacteria</taxon>
        <taxon>Bacillati</taxon>
        <taxon>Actinomycetota</taxon>
        <taxon>Actinomycetes</taxon>
        <taxon>Micrococcales</taxon>
        <taxon>Microbacteriaceae</taxon>
        <taxon>Microbacterium</taxon>
    </lineage>
</organism>
<keyword evidence="4" id="KW-1185">Reference proteome</keyword>
<gene>
    <name evidence="3" type="ORF">RBR11_07520</name>
</gene>
<evidence type="ECO:0000256" key="1">
    <source>
        <dbReference type="SAM" id="MobiDB-lite"/>
    </source>
</evidence>
<feature type="domain" description="Elongation factor G-binding protein C-terminal treble-clef zinc-finger" evidence="2">
    <location>
        <begin position="83"/>
        <end position="234"/>
    </location>
</feature>
<dbReference type="InterPro" id="IPR032330">
    <property type="entry name" value="EF-G-binding_C"/>
</dbReference>
<sequence length="238" mass="25878">MKLPPGTRACAIRCRPAAGVEGPVADGPVPRVTKAAREGVPHPHPQSSPAMGPSLPRGAAAEATRIRGGVPRLVVMRALTEDQIRASFRNAETDEIEQIAMPHDLLLAEWDYLDFFAWRDPVATKNGYILIERDGEPIGIVLRAADPSRARSGMCNLCHTMQPGNQVALFAARRAGEDGRKGSTVGTYICADLSCHESVRIAPPLAPNEIRAEWHADRRLDGTHRRVHAFVDRVLGAH</sequence>
<reference evidence="3 4" key="1">
    <citation type="submission" date="2023-08" db="EMBL/GenBank/DDBJ databases">
        <title>Microbacterium sp. nov., isolated from a waste landfill.</title>
        <authorList>
            <person name="Wen W."/>
        </authorList>
    </citation>
    <scope>NUCLEOTIDE SEQUENCE [LARGE SCALE GENOMIC DNA]</scope>
    <source>
        <strain evidence="3 4">ASV81</strain>
    </source>
</reference>
<evidence type="ECO:0000313" key="4">
    <source>
        <dbReference type="Proteomes" id="UP001230289"/>
    </source>
</evidence>
<proteinExistence type="predicted"/>
<evidence type="ECO:0000259" key="2">
    <source>
        <dbReference type="Pfam" id="PF16571"/>
    </source>
</evidence>
<accession>A0ABU0XF78</accession>
<name>A0ABU0XF78_9MICO</name>